<comment type="subcellular location">
    <subcellularLocation>
        <location evidence="1 7">Cell outer membrane</location>
        <topology evidence="1 7">Multi-pass membrane protein</topology>
    </subcellularLocation>
</comment>
<keyword evidence="5 7" id="KW-0472">Membrane</keyword>
<gene>
    <name evidence="10" type="ORF">VB264_08635</name>
</gene>
<reference evidence="10 11" key="1">
    <citation type="submission" date="2023-12" db="EMBL/GenBank/DDBJ databases">
        <title>Novel species of the genus Arcicella isolated from rivers.</title>
        <authorList>
            <person name="Lu H."/>
        </authorList>
    </citation>
    <scope>NUCLEOTIDE SEQUENCE [LARGE SCALE GENOMIC DNA]</scope>
    <source>
        <strain evidence="10 11">LMG 21963</strain>
    </source>
</reference>
<dbReference type="InterPro" id="IPR037066">
    <property type="entry name" value="Plug_dom_sf"/>
</dbReference>
<evidence type="ECO:0000256" key="4">
    <source>
        <dbReference type="ARBA" id="ARBA00022692"/>
    </source>
</evidence>
<dbReference type="InterPro" id="IPR041700">
    <property type="entry name" value="OMP_b-brl_3"/>
</dbReference>
<evidence type="ECO:0000256" key="3">
    <source>
        <dbReference type="ARBA" id="ARBA00022452"/>
    </source>
</evidence>
<evidence type="ECO:0000259" key="9">
    <source>
        <dbReference type="Pfam" id="PF14905"/>
    </source>
</evidence>
<dbReference type="Proteomes" id="UP001304671">
    <property type="component" value="Unassembled WGS sequence"/>
</dbReference>
<proteinExistence type="inferred from homology"/>
<dbReference type="InterPro" id="IPR039426">
    <property type="entry name" value="TonB-dep_rcpt-like"/>
</dbReference>
<comment type="caution">
    <text evidence="10">The sequence shown here is derived from an EMBL/GenBank/DDBJ whole genome shotgun (WGS) entry which is preliminary data.</text>
</comment>
<dbReference type="SUPFAM" id="SSF56935">
    <property type="entry name" value="Porins"/>
    <property type="match status" value="1"/>
</dbReference>
<evidence type="ECO:0000313" key="11">
    <source>
        <dbReference type="Proteomes" id="UP001304671"/>
    </source>
</evidence>
<name>A0ABU5QLA9_9BACT</name>
<dbReference type="Pfam" id="PF14905">
    <property type="entry name" value="OMP_b-brl_3"/>
    <property type="match status" value="1"/>
</dbReference>
<comment type="similarity">
    <text evidence="7">Belongs to the TonB-dependent receptor family.</text>
</comment>
<keyword evidence="11" id="KW-1185">Reference proteome</keyword>
<dbReference type="Gene3D" id="2.40.170.20">
    <property type="entry name" value="TonB-dependent receptor, beta-barrel domain"/>
    <property type="match status" value="1"/>
</dbReference>
<protein>
    <submittedName>
        <fullName evidence="10">TonB-dependent receptor</fullName>
    </submittedName>
</protein>
<accession>A0ABU5QLA9</accession>
<dbReference type="SUPFAM" id="SSF49464">
    <property type="entry name" value="Carboxypeptidase regulatory domain-like"/>
    <property type="match status" value="1"/>
</dbReference>
<evidence type="ECO:0000256" key="6">
    <source>
        <dbReference type="ARBA" id="ARBA00023237"/>
    </source>
</evidence>
<dbReference type="RefSeq" id="WP_323248517.1">
    <property type="nucleotide sequence ID" value="NZ_JAYFUL010000010.1"/>
</dbReference>
<keyword evidence="6 7" id="KW-0998">Cell outer membrane</keyword>
<dbReference type="PANTHER" id="PTHR40980:SF3">
    <property type="entry name" value="TONB-DEPENDENT RECEPTOR-LIKE BETA-BARREL DOMAIN-CONTAINING PROTEIN"/>
    <property type="match status" value="1"/>
</dbReference>
<evidence type="ECO:0000256" key="5">
    <source>
        <dbReference type="ARBA" id="ARBA00023136"/>
    </source>
</evidence>
<keyword evidence="4 7" id="KW-0812">Transmembrane</keyword>
<feature type="domain" description="TonB-dependent receptor plug" evidence="8">
    <location>
        <begin position="150"/>
        <end position="228"/>
    </location>
</feature>
<dbReference type="PANTHER" id="PTHR40980">
    <property type="entry name" value="PLUG DOMAIN-CONTAINING PROTEIN"/>
    <property type="match status" value="1"/>
</dbReference>
<dbReference type="Gene3D" id="2.170.130.10">
    <property type="entry name" value="TonB-dependent receptor, plug domain"/>
    <property type="match status" value="1"/>
</dbReference>
<dbReference type="PROSITE" id="PS52016">
    <property type="entry name" value="TONB_DEPENDENT_REC_3"/>
    <property type="match status" value="1"/>
</dbReference>
<dbReference type="Gene3D" id="2.60.40.1120">
    <property type="entry name" value="Carboxypeptidase-like, regulatory domain"/>
    <property type="match status" value="1"/>
</dbReference>
<dbReference type="InterPro" id="IPR012910">
    <property type="entry name" value="Plug_dom"/>
</dbReference>
<evidence type="ECO:0000256" key="1">
    <source>
        <dbReference type="ARBA" id="ARBA00004571"/>
    </source>
</evidence>
<dbReference type="InterPro" id="IPR036942">
    <property type="entry name" value="Beta-barrel_TonB_sf"/>
</dbReference>
<evidence type="ECO:0000256" key="2">
    <source>
        <dbReference type="ARBA" id="ARBA00022448"/>
    </source>
</evidence>
<dbReference type="InterPro" id="IPR008969">
    <property type="entry name" value="CarboxyPept-like_regulatory"/>
</dbReference>
<evidence type="ECO:0000313" key="10">
    <source>
        <dbReference type="EMBL" id="MEA5257850.1"/>
    </source>
</evidence>
<dbReference type="EMBL" id="JAYFUL010000010">
    <property type="protein sequence ID" value="MEA5257850.1"/>
    <property type="molecule type" value="Genomic_DNA"/>
</dbReference>
<sequence length="805" mass="90519">MLYFTKTQKHLFFLILLTLLPFLGIAQGIIKGQVKDAQTATPLSFSTIRIYNDADQKLVGGNIASDAGDFSIANPYGTYYALVEFIGYKAFKSPVFTISKDKKTIDLGLIQLTSSSSTLDEVVVQAEKSTMELALDKKIFNVGKDLSNAGGSASDILSNIPSISVDAEGGVKLRGSDNVRILIDGKPSGLVSFKGGAGLQQLQGSLIERVEIITNPSARYEAEGMSGIINIILKKEQKQGFNGSFELISGTPANYGVSANVNYRHRKVNFFINYGISYRDLRGNGKLFQNVFSNDTTFTLNQTNSGSVKGLNNNIKGGLDFFLTDKDIFTASYLFRRSDVRRITDFRYDDSNNRTETLHTITYRQQDETETEPNSEYSITYKKNFDKKGQELVADVRYLDYWERSDQTFTQNGFWVDGKPNPANTKLQKALNDEAEKQILLQVDYIQPISKEGKIETGLRTSFRDMTNDYSVTQQDASGSFVPLVGLTNNFVYNENISAVYGIIGNKSKMFSYQVGLRAELTNVTTTLKQTNEVNPRKYANLFPSTHFTLNLPNENALQISYSRRVRRPTYNDLSPFVTFSDQRNYFSGNPNLNPEFTNAFELGHVKYFEKGSLSSSVYYRQTNGKIESIRSVNSAGISTTLPLNLVGQNSFGAEFATTYSPKKWWKLDLSWSFFRAVTDGSNVSANYKSDTYSWFARQTSKFNLPHGIDLQVRANYEAPQQLPQGRRGYLFYTDLAVNKDVLKGKGTLTLNILDVFNSRRIRTVIEGVNFYSNRDFLPRQRQINLTLSYRLNQAKSASKPKVEE</sequence>
<dbReference type="Pfam" id="PF07715">
    <property type="entry name" value="Plug"/>
    <property type="match status" value="1"/>
</dbReference>
<keyword evidence="2 7" id="KW-0813">Transport</keyword>
<keyword evidence="10" id="KW-0675">Receptor</keyword>
<organism evidence="10 11">
    <name type="scientific">Arcicella aquatica</name>
    <dbReference type="NCBI Taxonomy" id="217141"/>
    <lineage>
        <taxon>Bacteria</taxon>
        <taxon>Pseudomonadati</taxon>
        <taxon>Bacteroidota</taxon>
        <taxon>Cytophagia</taxon>
        <taxon>Cytophagales</taxon>
        <taxon>Flectobacillaceae</taxon>
        <taxon>Arcicella</taxon>
    </lineage>
</organism>
<evidence type="ECO:0000256" key="7">
    <source>
        <dbReference type="PROSITE-ProRule" id="PRU01360"/>
    </source>
</evidence>
<keyword evidence="3 7" id="KW-1134">Transmembrane beta strand</keyword>
<feature type="domain" description="Outer membrane protein beta-barrel" evidence="9">
    <location>
        <begin position="383"/>
        <end position="790"/>
    </location>
</feature>
<evidence type="ECO:0000259" key="8">
    <source>
        <dbReference type="Pfam" id="PF07715"/>
    </source>
</evidence>